<dbReference type="STRING" id="71717.A0A4Y7TLY2"/>
<organism evidence="2 3">
    <name type="scientific">Coprinellus micaceus</name>
    <name type="common">Glistening ink-cap mushroom</name>
    <name type="synonym">Coprinus micaceus</name>
    <dbReference type="NCBI Taxonomy" id="71717"/>
    <lineage>
        <taxon>Eukaryota</taxon>
        <taxon>Fungi</taxon>
        <taxon>Dikarya</taxon>
        <taxon>Basidiomycota</taxon>
        <taxon>Agaricomycotina</taxon>
        <taxon>Agaricomycetes</taxon>
        <taxon>Agaricomycetidae</taxon>
        <taxon>Agaricales</taxon>
        <taxon>Agaricineae</taxon>
        <taxon>Psathyrellaceae</taxon>
        <taxon>Coprinellus</taxon>
    </lineage>
</organism>
<feature type="region of interest" description="Disordered" evidence="1">
    <location>
        <begin position="1"/>
        <end position="67"/>
    </location>
</feature>
<accession>A0A4Y7TLY2</accession>
<gene>
    <name evidence="2" type="ORF">FA13DRAFT_1788540</name>
</gene>
<sequence>MSSNNATDFQSTFPDKDRSDASSESASDISDPEVPARFPPANQDRRKPGDASPARKSRKRSGRWKGMVLICPPPGGQEFATETTTDIIHAELKLLGPLLRLPAGKDVNVGEVTKLKAAEIILMMKSNAPVLWRMLNECLATNTSVQKERGKVIMTIISILCYRRSHHSNLLPKILAVYLKFRGVSTRGFDMLHALGLVMSYNWA</sequence>
<evidence type="ECO:0000256" key="1">
    <source>
        <dbReference type="SAM" id="MobiDB-lite"/>
    </source>
</evidence>
<dbReference type="OrthoDB" id="3203379at2759"/>
<protein>
    <submittedName>
        <fullName evidence="2">Uncharacterized protein</fullName>
    </submittedName>
</protein>
<reference evidence="2 3" key="1">
    <citation type="journal article" date="2019" name="Nat. Ecol. Evol.">
        <title>Megaphylogeny resolves global patterns of mushroom evolution.</title>
        <authorList>
            <person name="Varga T."/>
            <person name="Krizsan K."/>
            <person name="Foldi C."/>
            <person name="Dima B."/>
            <person name="Sanchez-Garcia M."/>
            <person name="Sanchez-Ramirez S."/>
            <person name="Szollosi G.J."/>
            <person name="Szarkandi J.G."/>
            <person name="Papp V."/>
            <person name="Albert L."/>
            <person name="Andreopoulos W."/>
            <person name="Angelini C."/>
            <person name="Antonin V."/>
            <person name="Barry K.W."/>
            <person name="Bougher N.L."/>
            <person name="Buchanan P."/>
            <person name="Buyck B."/>
            <person name="Bense V."/>
            <person name="Catcheside P."/>
            <person name="Chovatia M."/>
            <person name="Cooper J."/>
            <person name="Damon W."/>
            <person name="Desjardin D."/>
            <person name="Finy P."/>
            <person name="Geml J."/>
            <person name="Haridas S."/>
            <person name="Hughes K."/>
            <person name="Justo A."/>
            <person name="Karasinski D."/>
            <person name="Kautmanova I."/>
            <person name="Kiss B."/>
            <person name="Kocsube S."/>
            <person name="Kotiranta H."/>
            <person name="LaButti K.M."/>
            <person name="Lechner B.E."/>
            <person name="Liimatainen K."/>
            <person name="Lipzen A."/>
            <person name="Lukacs Z."/>
            <person name="Mihaltcheva S."/>
            <person name="Morgado L.N."/>
            <person name="Niskanen T."/>
            <person name="Noordeloos M.E."/>
            <person name="Ohm R.A."/>
            <person name="Ortiz-Santana B."/>
            <person name="Ovrebo C."/>
            <person name="Racz N."/>
            <person name="Riley R."/>
            <person name="Savchenko A."/>
            <person name="Shiryaev A."/>
            <person name="Soop K."/>
            <person name="Spirin V."/>
            <person name="Szebenyi C."/>
            <person name="Tomsovsky M."/>
            <person name="Tulloss R.E."/>
            <person name="Uehling J."/>
            <person name="Grigoriev I.V."/>
            <person name="Vagvolgyi C."/>
            <person name="Papp T."/>
            <person name="Martin F.M."/>
            <person name="Miettinen O."/>
            <person name="Hibbett D.S."/>
            <person name="Nagy L.G."/>
        </authorList>
    </citation>
    <scope>NUCLEOTIDE SEQUENCE [LARGE SCALE GENOMIC DNA]</scope>
    <source>
        <strain evidence="2 3">FP101781</strain>
    </source>
</reference>
<proteinExistence type="predicted"/>
<keyword evidence="3" id="KW-1185">Reference proteome</keyword>
<comment type="caution">
    <text evidence="2">The sequence shown here is derived from an EMBL/GenBank/DDBJ whole genome shotgun (WGS) entry which is preliminary data.</text>
</comment>
<dbReference type="Proteomes" id="UP000298030">
    <property type="component" value="Unassembled WGS sequence"/>
</dbReference>
<name>A0A4Y7TLY2_COPMI</name>
<dbReference type="AlphaFoldDB" id="A0A4Y7TLY2"/>
<feature type="compositionally biased region" description="Polar residues" evidence="1">
    <location>
        <begin position="1"/>
        <end position="13"/>
    </location>
</feature>
<evidence type="ECO:0000313" key="3">
    <source>
        <dbReference type="Proteomes" id="UP000298030"/>
    </source>
</evidence>
<evidence type="ECO:0000313" key="2">
    <source>
        <dbReference type="EMBL" id="TEB34918.1"/>
    </source>
</evidence>
<dbReference type="EMBL" id="QPFP01000008">
    <property type="protein sequence ID" value="TEB34918.1"/>
    <property type="molecule type" value="Genomic_DNA"/>
</dbReference>